<dbReference type="STRING" id="1914963.AWW67_10245"/>
<accession>A0A150XLR5</accession>
<feature type="transmembrane region" description="Helical" evidence="1">
    <location>
        <begin position="26"/>
        <end position="44"/>
    </location>
</feature>
<keyword evidence="1" id="KW-0472">Membrane</keyword>
<proteinExistence type="predicted"/>
<reference evidence="2 3" key="1">
    <citation type="submission" date="2016-01" db="EMBL/GenBank/DDBJ databases">
        <title>Genome sequencing of Roseivirga seohaensis SW-152.</title>
        <authorList>
            <person name="Selvaratnam C."/>
            <person name="Thevarajoo S."/>
            <person name="Goh K.M."/>
            <person name="Ee R."/>
            <person name="Chan K.-G."/>
            <person name="Chong C.S."/>
        </authorList>
    </citation>
    <scope>NUCLEOTIDE SEQUENCE [LARGE SCALE GENOMIC DNA]</scope>
    <source>
        <strain evidence="2 3">SW-152</strain>
    </source>
</reference>
<organism evidence="2 3">
    <name type="scientific">Roseivirga seohaensis</name>
    <dbReference type="NCBI Taxonomy" id="1914963"/>
    <lineage>
        <taxon>Bacteria</taxon>
        <taxon>Pseudomonadati</taxon>
        <taxon>Bacteroidota</taxon>
        <taxon>Cytophagia</taxon>
        <taxon>Cytophagales</taxon>
        <taxon>Roseivirgaceae</taxon>
        <taxon>Roseivirga</taxon>
    </lineage>
</organism>
<feature type="transmembrane region" description="Helical" evidence="1">
    <location>
        <begin position="56"/>
        <end position="73"/>
    </location>
</feature>
<dbReference type="Proteomes" id="UP000075663">
    <property type="component" value="Unassembled WGS sequence"/>
</dbReference>
<evidence type="ECO:0000256" key="1">
    <source>
        <dbReference type="SAM" id="Phobius"/>
    </source>
</evidence>
<keyword evidence="1" id="KW-0812">Transmembrane</keyword>
<sequence>MRTISFDATIFTPGKGISLKITSRRLMNFSWSGIIFIAITYSYFDLNSPPDHPVTYVIAVLASLMPIASYWGYHAKEHKHGKLEGELSVTNDGITINEETYSWPKIKDLQYKVGHTLNELLFDDILFDRYRYYGGPAYSAGVDSYISFKYNDEYFKFRFRLETPSHLVQYRNLIKSLYYNDYLPLNKTYEGLQLEYEEIQILKEAKRQLKQTS</sequence>
<keyword evidence="1" id="KW-1133">Transmembrane helix</keyword>
<dbReference type="EMBL" id="LRPB01000048">
    <property type="protein sequence ID" value="KYG79697.1"/>
    <property type="molecule type" value="Genomic_DNA"/>
</dbReference>
<evidence type="ECO:0000313" key="3">
    <source>
        <dbReference type="Proteomes" id="UP000075663"/>
    </source>
</evidence>
<comment type="caution">
    <text evidence="2">The sequence shown here is derived from an EMBL/GenBank/DDBJ whole genome shotgun (WGS) entry which is preliminary data.</text>
</comment>
<protein>
    <submittedName>
        <fullName evidence="2">Uncharacterized protein</fullName>
    </submittedName>
</protein>
<gene>
    <name evidence="2" type="ORF">AWW67_10245</name>
</gene>
<dbReference type="RefSeq" id="WP_071387151.1">
    <property type="nucleotide sequence ID" value="NZ_LRPB01000048.1"/>
</dbReference>
<dbReference type="AlphaFoldDB" id="A0A150XLR5"/>
<evidence type="ECO:0000313" key="2">
    <source>
        <dbReference type="EMBL" id="KYG79697.1"/>
    </source>
</evidence>
<name>A0A150XLR5_9BACT</name>